<name>W7TW66_9STRA</name>
<gene>
    <name evidence="14" type="ORF">Naga_100026g2</name>
</gene>
<dbReference type="GO" id="GO:0008353">
    <property type="term" value="F:RNA polymerase II CTD heptapeptide repeat kinase activity"/>
    <property type="evidence" value="ECO:0007669"/>
    <property type="project" value="TreeGrafter"/>
</dbReference>
<evidence type="ECO:0000256" key="3">
    <source>
        <dbReference type="ARBA" id="ARBA00022679"/>
    </source>
</evidence>
<proteinExistence type="inferred from homology"/>
<feature type="region of interest" description="Disordered" evidence="12">
    <location>
        <begin position="72"/>
        <end position="244"/>
    </location>
</feature>
<feature type="compositionally biased region" description="Acidic residues" evidence="12">
    <location>
        <begin position="141"/>
        <end position="160"/>
    </location>
</feature>
<evidence type="ECO:0000256" key="10">
    <source>
        <dbReference type="ARBA" id="ARBA00042858"/>
    </source>
</evidence>
<comment type="subunit">
    <text evidence="7">May form a complex composed of at least the catalytic subunit CRK2 and a cyclin.</text>
</comment>
<evidence type="ECO:0000256" key="7">
    <source>
        <dbReference type="ARBA" id="ARBA00038543"/>
    </source>
</evidence>
<dbReference type="GO" id="GO:0000307">
    <property type="term" value="C:cyclin-dependent protein kinase holoenzyme complex"/>
    <property type="evidence" value="ECO:0007669"/>
    <property type="project" value="TreeGrafter"/>
</dbReference>
<organism evidence="14 15">
    <name type="scientific">Nannochloropsis gaditana</name>
    <dbReference type="NCBI Taxonomy" id="72520"/>
    <lineage>
        <taxon>Eukaryota</taxon>
        <taxon>Sar</taxon>
        <taxon>Stramenopiles</taxon>
        <taxon>Ochrophyta</taxon>
        <taxon>Eustigmatophyceae</taxon>
        <taxon>Eustigmatales</taxon>
        <taxon>Monodopsidaceae</taxon>
        <taxon>Nannochloropsis</taxon>
    </lineage>
</organism>
<evidence type="ECO:0000313" key="15">
    <source>
        <dbReference type="Proteomes" id="UP000019335"/>
    </source>
</evidence>
<dbReference type="InterPro" id="IPR011009">
    <property type="entry name" value="Kinase-like_dom_sf"/>
</dbReference>
<keyword evidence="4 11" id="KW-0547">Nucleotide-binding</keyword>
<dbReference type="InterPro" id="IPR008271">
    <property type="entry name" value="Ser/Thr_kinase_AS"/>
</dbReference>
<evidence type="ECO:0000256" key="9">
    <source>
        <dbReference type="ARBA" id="ARBA00041902"/>
    </source>
</evidence>
<feature type="compositionally biased region" description="Low complexity" evidence="12">
    <location>
        <begin position="1"/>
        <end position="12"/>
    </location>
</feature>
<dbReference type="SUPFAM" id="SSF56112">
    <property type="entry name" value="Protein kinase-like (PK-like)"/>
    <property type="match status" value="1"/>
</dbReference>
<dbReference type="GO" id="GO:0032968">
    <property type="term" value="P:positive regulation of transcription elongation by RNA polymerase II"/>
    <property type="evidence" value="ECO:0007669"/>
    <property type="project" value="TreeGrafter"/>
</dbReference>
<dbReference type="PROSITE" id="PS00108">
    <property type="entry name" value="PROTEIN_KINASE_ST"/>
    <property type="match status" value="1"/>
</dbReference>
<feature type="compositionally biased region" description="Low complexity" evidence="12">
    <location>
        <begin position="115"/>
        <end position="127"/>
    </location>
</feature>
<dbReference type="PROSITE" id="PS50011">
    <property type="entry name" value="PROTEIN_KINASE_DOM"/>
    <property type="match status" value="1"/>
</dbReference>
<keyword evidence="3" id="KW-0808">Transferase</keyword>
<dbReference type="Proteomes" id="UP000019335">
    <property type="component" value="Chromosome 1"/>
</dbReference>
<dbReference type="PANTHER" id="PTHR24056:SF546">
    <property type="entry name" value="CYCLIN-DEPENDENT KINASE 12"/>
    <property type="match status" value="1"/>
</dbReference>
<feature type="domain" description="Protein kinase" evidence="13">
    <location>
        <begin position="271"/>
        <end position="557"/>
    </location>
</feature>
<dbReference type="OrthoDB" id="28397at2759"/>
<feature type="compositionally biased region" description="Low complexity" evidence="12">
    <location>
        <begin position="231"/>
        <end position="244"/>
    </location>
</feature>
<dbReference type="Pfam" id="PF00069">
    <property type="entry name" value="Pkinase"/>
    <property type="match status" value="1"/>
</dbReference>
<evidence type="ECO:0000313" key="14">
    <source>
        <dbReference type="EMBL" id="EWM30382.1"/>
    </source>
</evidence>
<protein>
    <recommendedName>
        <fullName evidence="8">Cyclin-dependent kinase 2 homolog</fullName>
    </recommendedName>
    <alternativeName>
        <fullName evidence="9">Cell division control protein 2 homolog</fullName>
    </alternativeName>
    <alternativeName>
        <fullName evidence="10">cdc2-related kinase 2</fullName>
    </alternativeName>
</protein>
<evidence type="ECO:0000259" key="13">
    <source>
        <dbReference type="PROSITE" id="PS50011"/>
    </source>
</evidence>
<dbReference type="InterPro" id="IPR050108">
    <property type="entry name" value="CDK"/>
</dbReference>
<evidence type="ECO:0000256" key="6">
    <source>
        <dbReference type="ARBA" id="ARBA00022840"/>
    </source>
</evidence>
<dbReference type="FunFam" id="1.10.510.10:FF:000624">
    <property type="entry name" value="Mitogen-activated protein kinase"/>
    <property type="match status" value="1"/>
</dbReference>
<feature type="region of interest" description="Disordered" evidence="12">
    <location>
        <begin position="1"/>
        <end position="25"/>
    </location>
</feature>
<dbReference type="Gene3D" id="3.30.200.20">
    <property type="entry name" value="Phosphorylase Kinase, domain 1"/>
    <property type="match status" value="1"/>
</dbReference>
<comment type="similarity">
    <text evidence="1">Belongs to the protein kinase superfamily. CMGC Ser/Thr protein kinase family. CDC2/CDKX subfamily.</text>
</comment>
<reference evidence="14 15" key="1">
    <citation type="journal article" date="2014" name="Mol. Plant">
        <title>Chromosome Scale Genome Assembly and Transcriptome Profiling of Nannochloropsis gaditana in Nitrogen Depletion.</title>
        <authorList>
            <person name="Corteggiani Carpinelli E."/>
            <person name="Telatin A."/>
            <person name="Vitulo N."/>
            <person name="Forcato C."/>
            <person name="D'Angelo M."/>
            <person name="Schiavon R."/>
            <person name="Vezzi A."/>
            <person name="Giacometti G.M."/>
            <person name="Morosinotto T."/>
            <person name="Valle G."/>
        </authorList>
    </citation>
    <scope>NUCLEOTIDE SEQUENCE [LARGE SCALE GENOMIC DNA]</scope>
    <source>
        <strain evidence="14 15">B-31</strain>
    </source>
</reference>
<accession>W7TW66</accession>
<evidence type="ECO:0000256" key="8">
    <source>
        <dbReference type="ARBA" id="ARBA00039612"/>
    </source>
</evidence>
<feature type="compositionally biased region" description="Pro residues" evidence="12">
    <location>
        <begin position="105"/>
        <end position="114"/>
    </location>
</feature>
<dbReference type="InterPro" id="IPR000719">
    <property type="entry name" value="Prot_kinase_dom"/>
</dbReference>
<dbReference type="PANTHER" id="PTHR24056">
    <property type="entry name" value="CELL DIVISION PROTEIN KINASE"/>
    <property type="match status" value="1"/>
</dbReference>
<dbReference type="GO" id="GO:0005634">
    <property type="term" value="C:nucleus"/>
    <property type="evidence" value="ECO:0007669"/>
    <property type="project" value="TreeGrafter"/>
</dbReference>
<dbReference type="Gene3D" id="1.10.510.10">
    <property type="entry name" value="Transferase(Phosphotransferase) domain 1"/>
    <property type="match status" value="1"/>
</dbReference>
<evidence type="ECO:0000256" key="1">
    <source>
        <dbReference type="ARBA" id="ARBA00006485"/>
    </source>
</evidence>
<evidence type="ECO:0000256" key="2">
    <source>
        <dbReference type="ARBA" id="ARBA00022527"/>
    </source>
</evidence>
<keyword evidence="6 11" id="KW-0067">ATP-binding</keyword>
<dbReference type="GO" id="GO:0005524">
    <property type="term" value="F:ATP binding"/>
    <property type="evidence" value="ECO:0007669"/>
    <property type="project" value="UniProtKB-UniRule"/>
</dbReference>
<evidence type="ECO:0000256" key="4">
    <source>
        <dbReference type="ARBA" id="ARBA00022741"/>
    </source>
</evidence>
<feature type="binding site" evidence="11">
    <location>
        <position position="300"/>
    </location>
    <ligand>
        <name>ATP</name>
        <dbReference type="ChEBI" id="CHEBI:30616"/>
    </ligand>
</feature>
<evidence type="ECO:0000256" key="11">
    <source>
        <dbReference type="PROSITE-ProRule" id="PRU10141"/>
    </source>
</evidence>
<sequence>MTSTPPSSSAGLSPPPTPPASAPGLASGVKRVFVDDDVGNGVALQLLGKRMRPPEAAGTQIPTQRVWMDVGPVTKISVHPPPMPSSRGRDVPGPPSESGLALKKVPPPPPPAPPMSAMAASTNPSSAKLSQAVRIQSEGGGEPEEGDGELEEGELEDGEVEEGHSAPLGLEADHSVPARRRRPSSPTTPSCPAQRRTLLPKSPSPASAASPSPSPPPPRPCAGKFDSRGFKGSSTKASAAGGSLLLPPDKVAPLPPLLGPPPQYGRSVAAFRRREMIGKGTYGEVSRAVDKDTGETVALKKMSLTLPGEANQKEGLAVTALRELKVLQKLRHKNVVALKEVVTEHGRSHIPHEVYLVLEYCESDLAGIVRTCSLLGVHIRSYTYQILAGLAYIQRHGLLHRDLKTANILVTRNHLVKIADWGLCRWEPERERARLTNPVVTLWYRAPELLLGTAKYGKAVDMWSCGAIFVELLTGKPFVEGRDELDQLARVFDVCGTPAYDGQYTGPRFVRRTPRLAEELRRRGVRDEKAIALAEQLLAVEPKKRPSADAAADDDYFWSPDEAGNFHAPSDDPASLPRLVSFRSGVDMDDLHEWNVKRR</sequence>
<keyword evidence="2" id="KW-0723">Serine/threonine-protein kinase</keyword>
<dbReference type="AlphaFoldDB" id="W7TW66"/>
<dbReference type="SMART" id="SM00220">
    <property type="entry name" value="S_TKc"/>
    <property type="match status" value="1"/>
</dbReference>
<comment type="caution">
    <text evidence="14">The sequence shown here is derived from an EMBL/GenBank/DDBJ whole genome shotgun (WGS) entry which is preliminary data.</text>
</comment>
<evidence type="ECO:0000256" key="5">
    <source>
        <dbReference type="ARBA" id="ARBA00022777"/>
    </source>
</evidence>
<dbReference type="InterPro" id="IPR017441">
    <property type="entry name" value="Protein_kinase_ATP_BS"/>
</dbReference>
<keyword evidence="5 14" id="KW-0418">Kinase</keyword>
<dbReference type="EMBL" id="AZIL01000037">
    <property type="protein sequence ID" value="EWM30382.1"/>
    <property type="molecule type" value="Genomic_DNA"/>
</dbReference>
<dbReference type="PROSITE" id="PS00107">
    <property type="entry name" value="PROTEIN_KINASE_ATP"/>
    <property type="match status" value="1"/>
</dbReference>
<evidence type="ECO:0000256" key="12">
    <source>
        <dbReference type="SAM" id="MobiDB-lite"/>
    </source>
</evidence>
<keyword evidence="15" id="KW-1185">Reference proteome</keyword>